<dbReference type="Pfam" id="PF00144">
    <property type="entry name" value="Beta-lactamase"/>
    <property type="match status" value="1"/>
</dbReference>
<dbReference type="InterPro" id="IPR050491">
    <property type="entry name" value="AmpC-like"/>
</dbReference>
<dbReference type="Gene3D" id="3.40.710.10">
    <property type="entry name" value="DD-peptidase/beta-lactamase superfamily"/>
    <property type="match status" value="1"/>
</dbReference>
<dbReference type="EMBL" id="LSBJ02000007">
    <property type="protein sequence ID" value="OAQ61754.1"/>
    <property type="molecule type" value="Genomic_DNA"/>
</dbReference>
<gene>
    <name evidence="3" type="ORF">VFPPC_09551</name>
</gene>
<accession>A0A179F8E0</accession>
<dbReference type="SUPFAM" id="SSF56601">
    <property type="entry name" value="beta-lactamase/transpeptidase-like"/>
    <property type="match status" value="1"/>
</dbReference>
<dbReference type="GeneID" id="28852064"/>
<evidence type="ECO:0000259" key="2">
    <source>
        <dbReference type="Pfam" id="PF00144"/>
    </source>
</evidence>
<organism evidence="3 4">
    <name type="scientific">Pochonia chlamydosporia 170</name>
    <dbReference type="NCBI Taxonomy" id="1380566"/>
    <lineage>
        <taxon>Eukaryota</taxon>
        <taxon>Fungi</taxon>
        <taxon>Dikarya</taxon>
        <taxon>Ascomycota</taxon>
        <taxon>Pezizomycotina</taxon>
        <taxon>Sordariomycetes</taxon>
        <taxon>Hypocreomycetidae</taxon>
        <taxon>Hypocreales</taxon>
        <taxon>Clavicipitaceae</taxon>
        <taxon>Pochonia</taxon>
    </lineage>
</organism>
<protein>
    <submittedName>
        <fullName evidence="3">Beta-lactamase family protein</fullName>
    </submittedName>
</protein>
<dbReference type="PANTHER" id="PTHR46825">
    <property type="entry name" value="D-ALANYL-D-ALANINE-CARBOXYPEPTIDASE/ENDOPEPTIDASE AMPH"/>
    <property type="match status" value="1"/>
</dbReference>
<proteinExistence type="inferred from homology"/>
<evidence type="ECO:0000313" key="4">
    <source>
        <dbReference type="Proteomes" id="UP000078397"/>
    </source>
</evidence>
<dbReference type="AlphaFoldDB" id="A0A179F8E0"/>
<feature type="domain" description="Beta-lactamase-related" evidence="2">
    <location>
        <begin position="18"/>
        <end position="263"/>
    </location>
</feature>
<dbReference type="KEGG" id="pchm:VFPPC_09551"/>
<reference evidence="3 4" key="1">
    <citation type="journal article" date="2016" name="PLoS Pathog.">
        <title>Biosynthesis of antibiotic leucinostatins in bio-control fungus Purpureocillium lilacinum and their inhibition on phytophthora revealed by genome mining.</title>
        <authorList>
            <person name="Wang G."/>
            <person name="Liu Z."/>
            <person name="Lin R."/>
            <person name="Li E."/>
            <person name="Mao Z."/>
            <person name="Ling J."/>
            <person name="Yang Y."/>
            <person name="Yin W.B."/>
            <person name="Xie B."/>
        </authorList>
    </citation>
    <scope>NUCLEOTIDE SEQUENCE [LARGE SCALE GENOMIC DNA]</scope>
    <source>
        <strain evidence="3">170</strain>
    </source>
</reference>
<comment type="similarity">
    <text evidence="1">Belongs to the peptidase S12 family.</text>
</comment>
<dbReference type="Proteomes" id="UP000078397">
    <property type="component" value="Unassembled WGS sequence"/>
</dbReference>
<dbReference type="InterPro" id="IPR001466">
    <property type="entry name" value="Beta-lactam-related"/>
</dbReference>
<comment type="caution">
    <text evidence="3">The sequence shown here is derived from an EMBL/GenBank/DDBJ whole genome shotgun (WGS) entry which is preliminary data.</text>
</comment>
<keyword evidence="4" id="KW-1185">Reference proteome</keyword>
<dbReference type="OrthoDB" id="5946976at2759"/>
<dbReference type="RefSeq" id="XP_018139458.1">
    <property type="nucleotide sequence ID" value="XM_018288070.1"/>
</dbReference>
<name>A0A179F8E0_METCM</name>
<dbReference type="PANTHER" id="PTHR46825:SF9">
    <property type="entry name" value="BETA-LACTAMASE-RELATED DOMAIN-CONTAINING PROTEIN"/>
    <property type="match status" value="1"/>
</dbReference>
<evidence type="ECO:0000256" key="1">
    <source>
        <dbReference type="ARBA" id="ARBA00038215"/>
    </source>
</evidence>
<evidence type="ECO:0000313" key="3">
    <source>
        <dbReference type="EMBL" id="OAQ61754.1"/>
    </source>
</evidence>
<sequence length="358" mass="39057">MVGPELRHALESKRAKIQEICKISGVAGASIAVIDRGETVFQDKFGYRDLVEQQPVTSDTIFHIASLTKSFTGACIQKLRAQGRLELDDPIQKHLPEAKNADPTVAVTATIADLLGHRTGLERADNIWLGSQGELLINRDQTVAVFNHIRPRARIRSHFYYNNICYAVLGEIIAKLTGQPYHTYLKETILDPLNMTRTVVTKDGGLPDNSSLAYSTLDDGKPYNVPLPGSSGSVAMGSAGGLLSSVNDLSKYCKALMRSWNSQTQGKMADCGIEHETAVFDEVSWLFAPLQIMETPTFREKSYAAGWARSQLPTAVGDIGVNPGLVEAMPLLADGIDSRLALWHQGSLVGNLFRHVAP</sequence>
<dbReference type="InterPro" id="IPR012338">
    <property type="entry name" value="Beta-lactam/transpept-like"/>
</dbReference>